<gene>
    <name evidence="1" type="ORF">Pa4123_61320</name>
</gene>
<accession>A0ABQ5R2A7</accession>
<name>A0ABQ5R2A7_9ACTN</name>
<dbReference type="EMBL" id="BSDI01000037">
    <property type="protein sequence ID" value="GLI00856.1"/>
    <property type="molecule type" value="Genomic_DNA"/>
</dbReference>
<dbReference type="InterPro" id="IPR011990">
    <property type="entry name" value="TPR-like_helical_dom_sf"/>
</dbReference>
<dbReference type="Gene3D" id="1.25.40.10">
    <property type="entry name" value="Tetratricopeptide repeat domain"/>
    <property type="match status" value="1"/>
</dbReference>
<reference evidence="1" key="1">
    <citation type="submission" date="2022-12" db="EMBL/GenBank/DDBJ databases">
        <title>New Phytohabitans aurantiacus sp. RD004123 nov., an actinomycete isolated from soil.</title>
        <authorList>
            <person name="Triningsih D.W."/>
            <person name="Harunari E."/>
            <person name="Igarashi Y."/>
        </authorList>
    </citation>
    <scope>NUCLEOTIDE SEQUENCE</scope>
    <source>
        <strain evidence="1">RD004123</strain>
    </source>
</reference>
<evidence type="ECO:0008006" key="3">
    <source>
        <dbReference type="Google" id="ProtNLM"/>
    </source>
</evidence>
<sequence length="373" mass="39991">MNDSLSDDGSPSVVGQAAPGAIDRRELLQSSLILLGGEVSARALRPPSGVALGIAELLDSARSTPTVMDSLQVAVTYFASSFDEHDFEELYDSLTQHLKIVLGLLRRPAYRHRRDLCLYGARLSGMMALLTHMQGKLNECLSHYSNAYALAEEIGDQGIMSWVMAERAAVAWSVGNAAAVLALTEGVVDGTRGANRANMVSNLAQAVARTGDRSRAVKLIVAAEAAAEAIPQSENSDRAGTPIWGFSPSSTITNTAIAWLNLGEARRALESAQRSIELLGDHALHRHAAHAKIIMATAHVGLGDPAEASRLATEVIQSAPQDVYIVSRQSTDLLRALDQHRASPEVRQLREVISHYEKRLEAAAKSAYDGDLA</sequence>
<proteinExistence type="predicted"/>
<organism evidence="1 2">
    <name type="scientific">Phytohabitans aurantiacus</name>
    <dbReference type="NCBI Taxonomy" id="3016789"/>
    <lineage>
        <taxon>Bacteria</taxon>
        <taxon>Bacillati</taxon>
        <taxon>Actinomycetota</taxon>
        <taxon>Actinomycetes</taxon>
        <taxon>Micromonosporales</taxon>
        <taxon>Micromonosporaceae</taxon>
    </lineage>
</organism>
<dbReference type="Proteomes" id="UP001144280">
    <property type="component" value="Unassembled WGS sequence"/>
</dbReference>
<comment type="caution">
    <text evidence="1">The sequence shown here is derived from an EMBL/GenBank/DDBJ whole genome shotgun (WGS) entry which is preliminary data.</text>
</comment>
<evidence type="ECO:0000313" key="2">
    <source>
        <dbReference type="Proteomes" id="UP001144280"/>
    </source>
</evidence>
<dbReference type="SUPFAM" id="SSF48452">
    <property type="entry name" value="TPR-like"/>
    <property type="match status" value="1"/>
</dbReference>
<keyword evidence="2" id="KW-1185">Reference proteome</keyword>
<protein>
    <recommendedName>
        <fullName evidence="3">Transcriptional regulator</fullName>
    </recommendedName>
</protein>
<dbReference type="RefSeq" id="WP_281901444.1">
    <property type="nucleotide sequence ID" value="NZ_BSDI01000037.1"/>
</dbReference>
<evidence type="ECO:0000313" key="1">
    <source>
        <dbReference type="EMBL" id="GLI00856.1"/>
    </source>
</evidence>